<feature type="compositionally biased region" description="Basic and acidic residues" evidence="1">
    <location>
        <begin position="52"/>
        <end position="63"/>
    </location>
</feature>
<reference evidence="2" key="1">
    <citation type="journal article" date="2016" name="Genome Announc.">
        <title>Genome Sequence of Ustilaginoidea virens IPU010, a Rice Pathogenic Fungus Causing False Smut.</title>
        <authorList>
            <person name="Kumagai T."/>
            <person name="Ishii T."/>
            <person name="Terai G."/>
            <person name="Umemura M."/>
            <person name="Machida M."/>
            <person name="Asai K."/>
        </authorList>
    </citation>
    <scope>NUCLEOTIDE SEQUENCE [LARGE SCALE GENOMIC DNA]</scope>
    <source>
        <strain evidence="2">IPU010</strain>
    </source>
</reference>
<sequence length="75" mass="8080">MPEGHQSPPPERQSGKQLHEPPAEGFGTTQVGNKGEEVQAEIQNLESNPKGPLDHHLKDKFQKGEGNSVGASVQK</sequence>
<feature type="compositionally biased region" description="Basic and acidic residues" evidence="1">
    <location>
        <begin position="13"/>
        <end position="22"/>
    </location>
</feature>
<feature type="region of interest" description="Disordered" evidence="1">
    <location>
        <begin position="1"/>
        <end position="75"/>
    </location>
</feature>
<keyword evidence="4" id="KW-1185">Reference proteome</keyword>
<evidence type="ECO:0000313" key="5">
    <source>
        <dbReference type="Proteomes" id="UP000054053"/>
    </source>
</evidence>
<dbReference type="STRING" id="1159556.A0A063C8D8"/>
<organism evidence="2 5">
    <name type="scientific">Ustilaginoidea virens</name>
    <name type="common">Rice false smut fungus</name>
    <name type="synonym">Villosiclava virens</name>
    <dbReference type="NCBI Taxonomy" id="1159556"/>
    <lineage>
        <taxon>Eukaryota</taxon>
        <taxon>Fungi</taxon>
        <taxon>Dikarya</taxon>
        <taxon>Ascomycota</taxon>
        <taxon>Pezizomycotina</taxon>
        <taxon>Sordariomycetes</taxon>
        <taxon>Hypocreomycetidae</taxon>
        <taxon>Hypocreales</taxon>
        <taxon>Clavicipitaceae</taxon>
        <taxon>Ustilaginoidea</taxon>
    </lineage>
</organism>
<evidence type="ECO:0000313" key="2">
    <source>
        <dbReference type="EMBL" id="GAO17657.1"/>
    </source>
</evidence>
<proteinExistence type="predicted"/>
<reference evidence="3" key="3">
    <citation type="submission" date="2020-03" db="EMBL/GenBank/DDBJ databases">
        <title>A mixture of massive structural variations and highly conserved coding sequences in Ustilaginoidea virens genome.</title>
        <authorList>
            <person name="Zhang K."/>
            <person name="Zhao Z."/>
            <person name="Zhang Z."/>
            <person name="Li Y."/>
            <person name="Hsiang T."/>
            <person name="Sun W."/>
        </authorList>
    </citation>
    <scope>NUCLEOTIDE SEQUENCE</scope>
    <source>
        <strain evidence="3">UV-8b</strain>
    </source>
</reference>
<name>A0A063C8D8_USTVR</name>
<evidence type="ECO:0000256" key="1">
    <source>
        <dbReference type="SAM" id="MobiDB-lite"/>
    </source>
</evidence>
<dbReference type="KEGG" id="uvi:66068766"/>
<dbReference type="OrthoDB" id="5375886at2759"/>
<dbReference type="Proteomes" id="UP000027002">
    <property type="component" value="Chromosome 7"/>
</dbReference>
<protein>
    <submittedName>
        <fullName evidence="2">Uncharacterized protein</fullName>
    </submittedName>
</protein>
<dbReference type="EMBL" id="BBTG02000001">
    <property type="protein sequence ID" value="GAO17657.1"/>
    <property type="molecule type" value="Genomic_DNA"/>
</dbReference>
<dbReference type="Proteomes" id="UP000054053">
    <property type="component" value="Unassembled WGS sequence"/>
</dbReference>
<dbReference type="GeneID" id="66068766"/>
<accession>A0A063C8D8</accession>
<dbReference type="AlphaFoldDB" id="A0A063C8D8"/>
<dbReference type="HOGENOM" id="CLU_182434_0_0_1"/>
<evidence type="ECO:0000313" key="3">
    <source>
        <dbReference type="EMBL" id="QUC23748.1"/>
    </source>
</evidence>
<gene>
    <name evidence="3" type="ORF">UV8b_07989</name>
    <name evidence="2" type="ORF">UVI_02002180</name>
</gene>
<evidence type="ECO:0000313" key="4">
    <source>
        <dbReference type="Proteomes" id="UP000027002"/>
    </source>
</evidence>
<reference evidence="5" key="2">
    <citation type="journal article" date="2016" name="Genome Announc.">
        <title>Genome sequence of Ustilaginoidea virens IPU010, a rice pathogenic fungus causing false smut.</title>
        <authorList>
            <person name="Kumagai T."/>
            <person name="Ishii T."/>
            <person name="Terai G."/>
            <person name="Umemura M."/>
            <person name="Machida M."/>
            <person name="Asai K."/>
        </authorList>
    </citation>
    <scope>NUCLEOTIDE SEQUENCE [LARGE SCALE GENOMIC DNA]</scope>
    <source>
        <strain evidence="5">IPU010</strain>
    </source>
</reference>
<dbReference type="RefSeq" id="XP_043001421.1">
    <property type="nucleotide sequence ID" value="XM_043145486.1"/>
</dbReference>
<dbReference type="EMBL" id="CP072759">
    <property type="protein sequence ID" value="QUC23748.1"/>
    <property type="molecule type" value="Genomic_DNA"/>
</dbReference>